<name>A0A0F9VXG2_9ZZZZ</name>
<comment type="caution">
    <text evidence="1">The sequence shown here is derived from an EMBL/GenBank/DDBJ whole genome shotgun (WGS) entry which is preliminary data.</text>
</comment>
<dbReference type="Pfam" id="PF09839">
    <property type="entry name" value="DUF2066"/>
    <property type="match status" value="1"/>
</dbReference>
<gene>
    <name evidence="1" type="ORF">LCGC14_0032210</name>
</gene>
<reference evidence="1" key="1">
    <citation type="journal article" date="2015" name="Nature">
        <title>Complex archaea that bridge the gap between prokaryotes and eukaryotes.</title>
        <authorList>
            <person name="Spang A."/>
            <person name="Saw J.H."/>
            <person name="Jorgensen S.L."/>
            <person name="Zaremba-Niedzwiedzka K."/>
            <person name="Martijn J."/>
            <person name="Lind A.E."/>
            <person name="van Eijk R."/>
            <person name="Schleper C."/>
            <person name="Guy L."/>
            <person name="Ettema T.J."/>
        </authorList>
    </citation>
    <scope>NUCLEOTIDE SEQUENCE</scope>
</reference>
<organism evidence="1">
    <name type="scientific">marine sediment metagenome</name>
    <dbReference type="NCBI Taxonomy" id="412755"/>
    <lineage>
        <taxon>unclassified sequences</taxon>
        <taxon>metagenomes</taxon>
        <taxon>ecological metagenomes</taxon>
    </lineage>
</organism>
<protein>
    <recommendedName>
        <fullName evidence="2">DUF2066 domain-containing protein</fullName>
    </recommendedName>
</protein>
<proteinExistence type="predicted"/>
<sequence length="387" mass="42343">MFSLRPVVFFCLCVLVVAPLQLSAAVLESLYRVEQPQLEDEPRDETLRKATQVMFKRIAGEEVDFTKGPLAEALKDPRSLMRRIGGEDGVVDVQFEPSALRELMASAQLSMLGRNRPGVLVWAVEPQMLGDELLNQGGANAELLRAAAAHRAVALSFPLGDLEDRSRISEAEIREQDRASLLQASERYSAEGTLAVVLASQGEQAQITWTFWLNDEEYSGRIAESEPAAAVDALMRAVAAAVFGQYAVPAVSNDQLSSYKLIVQDVNSAEDYALLQRMLQQLGSQSVPQVLAVDADRVTVRLNFPGDEAQLERMLKLDRRLVRTSAPEMTVAEQAPVLLPVPDQPSAPHEADAGNMAADPISEAPTAPQVIPVAVEPDPGTLYYRWR</sequence>
<evidence type="ECO:0000313" key="1">
    <source>
        <dbReference type="EMBL" id="KKO09726.1"/>
    </source>
</evidence>
<dbReference type="EMBL" id="LAZR01000006">
    <property type="protein sequence ID" value="KKO09726.1"/>
    <property type="molecule type" value="Genomic_DNA"/>
</dbReference>
<dbReference type="AlphaFoldDB" id="A0A0F9VXG2"/>
<dbReference type="InterPro" id="IPR018642">
    <property type="entry name" value="DUF2066"/>
</dbReference>
<accession>A0A0F9VXG2</accession>
<evidence type="ECO:0008006" key="2">
    <source>
        <dbReference type="Google" id="ProtNLM"/>
    </source>
</evidence>